<evidence type="ECO:0000313" key="8">
    <source>
        <dbReference type="EMBL" id="MFD2918533.1"/>
    </source>
</evidence>
<keyword evidence="2 5" id="KW-0690">Ribosome biogenesis</keyword>
<dbReference type="Pfam" id="PF01782">
    <property type="entry name" value="RimM"/>
    <property type="match status" value="1"/>
</dbReference>
<comment type="subcellular location">
    <subcellularLocation>
        <location evidence="5">Cytoplasm</location>
    </subcellularLocation>
</comment>
<evidence type="ECO:0000256" key="1">
    <source>
        <dbReference type="ARBA" id="ARBA00022490"/>
    </source>
</evidence>
<dbReference type="InterPro" id="IPR002676">
    <property type="entry name" value="RimM_N"/>
</dbReference>
<accession>A0ABW6A3N4</accession>
<evidence type="ECO:0000256" key="4">
    <source>
        <dbReference type="ARBA" id="ARBA00023186"/>
    </source>
</evidence>
<comment type="subunit">
    <text evidence="5">Binds ribosomal protein uS19.</text>
</comment>
<dbReference type="InterPro" id="IPR036976">
    <property type="entry name" value="RimM_N_sf"/>
</dbReference>
<proteinExistence type="inferred from homology"/>
<keyword evidence="4 5" id="KW-0143">Chaperone</keyword>
<evidence type="ECO:0000313" key="9">
    <source>
        <dbReference type="Proteomes" id="UP001597511"/>
    </source>
</evidence>
<name>A0ABW6A3N4_9BACT</name>
<comment type="similarity">
    <text evidence="5">Belongs to the RimM family.</text>
</comment>
<evidence type="ECO:0000256" key="3">
    <source>
        <dbReference type="ARBA" id="ARBA00022552"/>
    </source>
</evidence>
<dbReference type="InterPro" id="IPR011033">
    <property type="entry name" value="PRC_barrel-like_sf"/>
</dbReference>
<keyword evidence="9" id="KW-1185">Reference proteome</keyword>
<keyword evidence="3 5" id="KW-0698">rRNA processing</keyword>
<dbReference type="InterPro" id="IPR011961">
    <property type="entry name" value="RimM"/>
</dbReference>
<dbReference type="InterPro" id="IPR056792">
    <property type="entry name" value="PRC_RimM"/>
</dbReference>
<feature type="domain" description="Ribosome maturation factor RimM PRC barrel" evidence="7">
    <location>
        <begin position="103"/>
        <end position="166"/>
    </location>
</feature>
<dbReference type="RefSeq" id="WP_386094830.1">
    <property type="nucleotide sequence ID" value="NZ_JBHUOZ010000001.1"/>
</dbReference>
<comment type="function">
    <text evidence="5">An accessory protein needed during the final step in the assembly of 30S ribosomal subunit, possibly for assembly of the head region. Essential for efficient processing of 16S rRNA. May be needed both before and after RbfA during the maturation of 16S rRNA. It has affinity for free ribosomal 30S subunits but not for 70S ribosomes.</text>
</comment>
<evidence type="ECO:0000259" key="6">
    <source>
        <dbReference type="Pfam" id="PF01782"/>
    </source>
</evidence>
<reference evidence="9" key="1">
    <citation type="journal article" date="2019" name="Int. J. Syst. Evol. Microbiol.">
        <title>The Global Catalogue of Microorganisms (GCM) 10K type strain sequencing project: providing services to taxonomists for standard genome sequencing and annotation.</title>
        <authorList>
            <consortium name="The Broad Institute Genomics Platform"/>
            <consortium name="The Broad Institute Genome Sequencing Center for Infectious Disease"/>
            <person name="Wu L."/>
            <person name="Ma J."/>
        </authorList>
    </citation>
    <scope>NUCLEOTIDE SEQUENCE [LARGE SCALE GENOMIC DNA]</scope>
    <source>
        <strain evidence="9">KCTC 23299</strain>
    </source>
</reference>
<gene>
    <name evidence="5 8" type="primary">rimM</name>
    <name evidence="8" type="ORF">ACFS6H_02355</name>
</gene>
<comment type="domain">
    <text evidence="5">The PRC barrel domain binds ribosomal protein uS19.</text>
</comment>
<comment type="caution">
    <text evidence="8">The sequence shown here is derived from an EMBL/GenBank/DDBJ whole genome shotgun (WGS) entry which is preliminary data.</text>
</comment>
<dbReference type="Gene3D" id="2.30.30.240">
    <property type="entry name" value="PRC-barrel domain"/>
    <property type="match status" value="1"/>
</dbReference>
<evidence type="ECO:0000256" key="2">
    <source>
        <dbReference type="ARBA" id="ARBA00022517"/>
    </source>
</evidence>
<evidence type="ECO:0000256" key="5">
    <source>
        <dbReference type="HAMAP-Rule" id="MF_00014"/>
    </source>
</evidence>
<dbReference type="Proteomes" id="UP001597511">
    <property type="component" value="Unassembled WGS sequence"/>
</dbReference>
<dbReference type="NCBIfam" id="TIGR02273">
    <property type="entry name" value="16S_RimM"/>
    <property type="match status" value="1"/>
</dbReference>
<dbReference type="SUPFAM" id="SSF50447">
    <property type="entry name" value="Translation proteins"/>
    <property type="match status" value="1"/>
</dbReference>
<dbReference type="HAMAP" id="MF_00014">
    <property type="entry name" value="Ribosome_mat_RimM"/>
    <property type="match status" value="1"/>
</dbReference>
<protein>
    <recommendedName>
        <fullName evidence="5">Ribosome maturation factor RimM</fullName>
    </recommendedName>
</protein>
<dbReference type="PANTHER" id="PTHR33692">
    <property type="entry name" value="RIBOSOME MATURATION FACTOR RIMM"/>
    <property type="match status" value="1"/>
</dbReference>
<dbReference type="PANTHER" id="PTHR33692:SF1">
    <property type="entry name" value="RIBOSOME MATURATION FACTOR RIMM"/>
    <property type="match status" value="1"/>
</dbReference>
<dbReference type="SUPFAM" id="SSF50346">
    <property type="entry name" value="PRC-barrel domain"/>
    <property type="match status" value="1"/>
</dbReference>
<organism evidence="8 9">
    <name type="scientific">Terrimonas rubra</name>
    <dbReference type="NCBI Taxonomy" id="1035890"/>
    <lineage>
        <taxon>Bacteria</taxon>
        <taxon>Pseudomonadati</taxon>
        <taxon>Bacteroidota</taxon>
        <taxon>Chitinophagia</taxon>
        <taxon>Chitinophagales</taxon>
        <taxon>Chitinophagaceae</taxon>
        <taxon>Terrimonas</taxon>
    </lineage>
</organism>
<dbReference type="EMBL" id="JBHUOZ010000001">
    <property type="protein sequence ID" value="MFD2918533.1"/>
    <property type="molecule type" value="Genomic_DNA"/>
</dbReference>
<feature type="domain" description="RimM N-terminal" evidence="6">
    <location>
        <begin position="7"/>
        <end position="90"/>
    </location>
</feature>
<evidence type="ECO:0000259" key="7">
    <source>
        <dbReference type="Pfam" id="PF24986"/>
    </source>
</evidence>
<dbReference type="Gene3D" id="2.40.30.60">
    <property type="entry name" value="RimM"/>
    <property type="match status" value="1"/>
</dbReference>
<dbReference type="Pfam" id="PF24986">
    <property type="entry name" value="PRC_RimM"/>
    <property type="match status" value="1"/>
</dbReference>
<sequence length="172" mass="19165">MAGYYKIGKLVAAHGLTGELVLKHELGKKNALKGVTTIFIADKKDGFLPWFVEGAVAKTADEIYLKLETINDRETARKLTQKEVWLPEEDFKKSASSSSPAMLLGYTIIDNGNALGEILEVIEQPHQLLCRLEIKGKEVLIPLHQESLTQINHKKKQVMVELPDGLLDIYLG</sequence>
<dbReference type="InterPro" id="IPR009000">
    <property type="entry name" value="Transl_B-barrel_sf"/>
</dbReference>
<keyword evidence="1 5" id="KW-0963">Cytoplasm</keyword>